<keyword evidence="2" id="KW-1185">Reference proteome</keyword>
<organism evidence="1 2">
    <name type="scientific">Holotrichia oblita</name>
    <name type="common">Chafer beetle</name>
    <dbReference type="NCBI Taxonomy" id="644536"/>
    <lineage>
        <taxon>Eukaryota</taxon>
        <taxon>Metazoa</taxon>
        <taxon>Ecdysozoa</taxon>
        <taxon>Arthropoda</taxon>
        <taxon>Hexapoda</taxon>
        <taxon>Insecta</taxon>
        <taxon>Pterygota</taxon>
        <taxon>Neoptera</taxon>
        <taxon>Endopterygota</taxon>
        <taxon>Coleoptera</taxon>
        <taxon>Polyphaga</taxon>
        <taxon>Scarabaeiformia</taxon>
        <taxon>Scarabaeidae</taxon>
        <taxon>Melolonthinae</taxon>
        <taxon>Holotrichia</taxon>
    </lineage>
</organism>
<name>A0ACB9SL38_HOLOL</name>
<gene>
    <name evidence="1" type="ORF">MML48_8g00017018</name>
</gene>
<evidence type="ECO:0000313" key="1">
    <source>
        <dbReference type="EMBL" id="KAI4455920.1"/>
    </source>
</evidence>
<dbReference type="Proteomes" id="UP001056778">
    <property type="component" value="Chromosome 8"/>
</dbReference>
<evidence type="ECO:0000313" key="2">
    <source>
        <dbReference type="Proteomes" id="UP001056778"/>
    </source>
</evidence>
<comment type="caution">
    <text evidence="1">The sequence shown here is derived from an EMBL/GenBank/DDBJ whole genome shotgun (WGS) entry which is preliminary data.</text>
</comment>
<reference evidence="1" key="1">
    <citation type="submission" date="2022-04" db="EMBL/GenBank/DDBJ databases">
        <title>Chromosome-scale genome assembly of Holotrichia oblita Faldermann.</title>
        <authorList>
            <person name="Rongchong L."/>
        </authorList>
    </citation>
    <scope>NUCLEOTIDE SEQUENCE</scope>
    <source>
        <strain evidence="1">81SQS9</strain>
    </source>
</reference>
<sequence>MHPRSYHRIEIRSTDDRHLPIDDLEQRGEFWRENAQYTLGVKLLQKPNTNVAKNVIMFLGDGMSIPTLKAARVYLGQLHNESGEETVLSFEKFPVTGLSKTYCVNKQVPDSACTATAYLGGVKSNEATIGVTAAVQLKDCDASLLEENRVSSIGEWSQAKGKKTGIVTTTRITHASPAGVYAHTAHRDWESDSGDAPPNCKDIAYQLVHEDVGSKFNVILGGGRKNFLPKTAVDEEGDSGTRIDGENLIETWLKSKNKSKAKYVWNRDGLLNVSNDTEYLLGLFEGDHCKYHLDADDKEPSLAEMTQAAIKLLSVNNQKGYFLFVEGGRIDHAHHDTKAQKALDETIEFHKAIESAVNMTNEEDTLIVVTSDHAHTMSVSGYGNRGNDILGSPGIADDGLPYSTLTYANGPGYREQIDGKRPDISAENSRDKNYKFPAIAPLLSETHGGDDVAIFARGPWSHLLTGVIEQHVIPHIMAYASCVGDGLTVCNEAI</sequence>
<protein>
    <submittedName>
        <fullName evidence="1">Alkaline phosphatase</fullName>
    </submittedName>
</protein>
<proteinExistence type="predicted"/>
<accession>A0ACB9SL38</accession>
<dbReference type="EMBL" id="CM043022">
    <property type="protein sequence ID" value="KAI4455920.1"/>
    <property type="molecule type" value="Genomic_DNA"/>
</dbReference>